<keyword evidence="2" id="KW-1185">Reference proteome</keyword>
<evidence type="ECO:0000313" key="1">
    <source>
        <dbReference type="EMBL" id="ETN85651.1"/>
    </source>
</evidence>
<dbReference type="EMBL" id="KI657691">
    <property type="protein sequence ID" value="ETN85651.1"/>
    <property type="molecule type" value="Genomic_DNA"/>
</dbReference>
<protein>
    <submittedName>
        <fullName evidence="1">Uncharacterized protein</fullName>
    </submittedName>
</protein>
<dbReference type="KEGG" id="nai:NECAME_16700"/>
<dbReference type="Proteomes" id="UP000053676">
    <property type="component" value="Unassembled WGS sequence"/>
</dbReference>
<proteinExistence type="predicted"/>
<dbReference type="AlphaFoldDB" id="W2TX55"/>
<name>W2TX55_NECAM</name>
<organism evidence="1 2">
    <name type="scientific">Necator americanus</name>
    <name type="common">Human hookworm</name>
    <dbReference type="NCBI Taxonomy" id="51031"/>
    <lineage>
        <taxon>Eukaryota</taxon>
        <taxon>Metazoa</taxon>
        <taxon>Ecdysozoa</taxon>
        <taxon>Nematoda</taxon>
        <taxon>Chromadorea</taxon>
        <taxon>Rhabditida</taxon>
        <taxon>Rhabditina</taxon>
        <taxon>Rhabditomorpha</taxon>
        <taxon>Strongyloidea</taxon>
        <taxon>Ancylostomatidae</taxon>
        <taxon>Bunostominae</taxon>
        <taxon>Necator</taxon>
    </lineage>
</organism>
<evidence type="ECO:0000313" key="2">
    <source>
        <dbReference type="Proteomes" id="UP000053676"/>
    </source>
</evidence>
<accession>W2TX55</accession>
<sequence>MKPPKLIKRALSIPTVRVSSRPLLPPMSHTIEISITVSDLVGLEHLARVACVLSHNDTESEKNWRHLGTTNPTVVFSRSADFEDKIPYKYVFEKAQLIKIDICRLHDGETASGSDDVVASCIFKVDELIGSFGLQLRRSLLFFFLIFHCHGKHIEAVLHRRKPIFQVFERKRMEDWREG</sequence>
<gene>
    <name evidence="1" type="ORF">NECAME_16700</name>
</gene>
<reference evidence="2" key="1">
    <citation type="journal article" date="2014" name="Nat. Genet.">
        <title>Genome of the human hookworm Necator americanus.</title>
        <authorList>
            <person name="Tang Y.T."/>
            <person name="Gao X."/>
            <person name="Rosa B.A."/>
            <person name="Abubucker S."/>
            <person name="Hallsworth-Pepin K."/>
            <person name="Martin J."/>
            <person name="Tyagi R."/>
            <person name="Heizer E."/>
            <person name="Zhang X."/>
            <person name="Bhonagiri-Palsikar V."/>
            <person name="Minx P."/>
            <person name="Warren W.C."/>
            <person name="Wang Q."/>
            <person name="Zhan B."/>
            <person name="Hotez P.J."/>
            <person name="Sternberg P.W."/>
            <person name="Dougall A."/>
            <person name="Gaze S.T."/>
            <person name="Mulvenna J."/>
            <person name="Sotillo J."/>
            <person name="Ranganathan S."/>
            <person name="Rabelo E.M."/>
            <person name="Wilson R.K."/>
            <person name="Felgner P.L."/>
            <person name="Bethony J."/>
            <person name="Hawdon J.M."/>
            <person name="Gasser R.B."/>
            <person name="Loukas A."/>
            <person name="Mitreva M."/>
        </authorList>
    </citation>
    <scope>NUCLEOTIDE SEQUENCE [LARGE SCALE GENOMIC DNA]</scope>
</reference>
<dbReference type="OrthoDB" id="5798893at2759"/>